<dbReference type="EMBL" id="FNYW01000011">
    <property type="protein sequence ID" value="SEI69511.1"/>
    <property type="molecule type" value="Genomic_DNA"/>
</dbReference>
<protein>
    <submittedName>
        <fullName evidence="1">Uncharacterized protein</fullName>
    </submittedName>
</protein>
<reference evidence="3" key="2">
    <citation type="submission" date="2016-10" db="EMBL/GenBank/DDBJ databases">
        <authorList>
            <person name="Varghese N."/>
            <person name="Submissions S."/>
        </authorList>
    </citation>
    <scope>NUCLEOTIDE SEQUENCE [LARGE SCALE GENOMIC DNA]</scope>
    <source>
        <strain evidence="3">DSM 25751</strain>
    </source>
</reference>
<dbReference type="EMBL" id="FNYW01000045">
    <property type="protein sequence ID" value="SEI99807.1"/>
    <property type="molecule type" value="Genomic_DNA"/>
</dbReference>
<reference evidence="1" key="1">
    <citation type="submission" date="2016-10" db="EMBL/GenBank/DDBJ databases">
        <authorList>
            <person name="de Groot N.N."/>
        </authorList>
    </citation>
    <scope>NUCLEOTIDE SEQUENCE [LARGE SCALE GENOMIC DNA]</scope>
    <source>
        <strain evidence="1">DSM 25751</strain>
    </source>
</reference>
<name>A0A1H6SNX9_9LACT</name>
<evidence type="ECO:0000313" key="1">
    <source>
        <dbReference type="EMBL" id="SEI69511.1"/>
    </source>
</evidence>
<gene>
    <name evidence="1" type="ORF">SAMN04488113_11143</name>
    <name evidence="2" type="ORF">SAMN04488113_14513</name>
</gene>
<keyword evidence="3" id="KW-1185">Reference proteome</keyword>
<evidence type="ECO:0000313" key="2">
    <source>
        <dbReference type="EMBL" id="SEI99807.1"/>
    </source>
</evidence>
<dbReference type="STRING" id="1130080.SAMN04488113_11143"/>
<organism evidence="1 3">
    <name type="scientific">Alkalibacterium gilvum</name>
    <dbReference type="NCBI Taxonomy" id="1130080"/>
    <lineage>
        <taxon>Bacteria</taxon>
        <taxon>Bacillati</taxon>
        <taxon>Bacillota</taxon>
        <taxon>Bacilli</taxon>
        <taxon>Lactobacillales</taxon>
        <taxon>Carnobacteriaceae</taxon>
        <taxon>Alkalibacterium</taxon>
    </lineage>
</organism>
<sequence>MAAIISARKNGTFLKALTDKLPELSTKLQPEFKGAVKAALKKVKPQASIGVKFGRIANYGSTSSPMGQLQKLFN</sequence>
<dbReference type="Proteomes" id="UP000198564">
    <property type="component" value="Unassembled WGS sequence"/>
</dbReference>
<dbReference type="AlphaFoldDB" id="A0A1H6SNX9"/>
<proteinExistence type="predicted"/>
<evidence type="ECO:0000313" key="3">
    <source>
        <dbReference type="Proteomes" id="UP000198564"/>
    </source>
</evidence>
<accession>A0A1H6SNX9</accession>